<reference evidence="3 4" key="1">
    <citation type="submission" date="2023-07" db="EMBL/GenBank/DDBJ databases">
        <title>Sequencing the genomes of 1000 actinobacteria strains.</title>
        <authorList>
            <person name="Klenk H.-P."/>
        </authorList>
    </citation>
    <scope>NUCLEOTIDE SEQUENCE [LARGE SCALE GENOMIC DNA]</scope>
    <source>
        <strain evidence="3 4">DSM 44709</strain>
    </source>
</reference>
<organism evidence="3 4">
    <name type="scientific">Catenuloplanes indicus</name>
    <dbReference type="NCBI Taxonomy" id="137267"/>
    <lineage>
        <taxon>Bacteria</taxon>
        <taxon>Bacillati</taxon>
        <taxon>Actinomycetota</taxon>
        <taxon>Actinomycetes</taxon>
        <taxon>Micromonosporales</taxon>
        <taxon>Micromonosporaceae</taxon>
        <taxon>Catenuloplanes</taxon>
    </lineage>
</organism>
<accession>A0AAE4B2U5</accession>
<dbReference type="RefSeq" id="WP_307247519.1">
    <property type="nucleotide sequence ID" value="NZ_JAUSUZ010000001.1"/>
</dbReference>
<gene>
    <name evidence="3" type="ORF">J2S42_007725</name>
</gene>
<dbReference type="PANTHER" id="PTHR44068">
    <property type="entry name" value="ZGC:194242"/>
    <property type="match status" value="1"/>
</dbReference>
<dbReference type="Gene3D" id="3.40.50.150">
    <property type="entry name" value="Vaccinia Virus protein VP39"/>
    <property type="match status" value="1"/>
</dbReference>
<feature type="domain" description="Methyltransferase type 11" evidence="2">
    <location>
        <begin position="66"/>
        <end position="163"/>
    </location>
</feature>
<dbReference type="CDD" id="cd02440">
    <property type="entry name" value="AdoMet_MTases"/>
    <property type="match status" value="1"/>
</dbReference>
<dbReference type="Pfam" id="PF08241">
    <property type="entry name" value="Methyltransf_11"/>
    <property type="match status" value="1"/>
</dbReference>
<keyword evidence="3" id="KW-0489">Methyltransferase</keyword>
<evidence type="ECO:0000313" key="4">
    <source>
        <dbReference type="Proteomes" id="UP001240236"/>
    </source>
</evidence>
<dbReference type="SUPFAM" id="SSF53335">
    <property type="entry name" value="S-adenosyl-L-methionine-dependent methyltransferases"/>
    <property type="match status" value="1"/>
</dbReference>
<protein>
    <submittedName>
        <fullName evidence="3">SAM-dependent methyltransferase</fullName>
    </submittedName>
</protein>
<dbReference type="GO" id="GO:0008757">
    <property type="term" value="F:S-adenosylmethionine-dependent methyltransferase activity"/>
    <property type="evidence" value="ECO:0007669"/>
    <property type="project" value="InterPro"/>
</dbReference>
<dbReference type="GO" id="GO:0032259">
    <property type="term" value="P:methylation"/>
    <property type="evidence" value="ECO:0007669"/>
    <property type="project" value="UniProtKB-KW"/>
</dbReference>
<sequence>MSSETAERRYADFYRYQASSPTLRQIYVDVYGDDYPDELQPFGFVTRTDLSRIATLVGPLDGGLLVDVGCGRGGPGTSVALTCGARLLGLDVVPAAVEGAPALAASLGLPTAEFRTGSFTGTGVPSGAADAVMSIDALWMVWNKPAALTEIHRILRPGGRFVFTTWEPSYLDHARLLAKAGFEVSVREETPDWLDRQGAVYARVLAATETLERELGPGAEVIFAEARDTPAVLGGTPRLLIAAHKP</sequence>
<dbReference type="EMBL" id="JAUSUZ010000001">
    <property type="protein sequence ID" value="MDQ0371056.1"/>
    <property type="molecule type" value="Genomic_DNA"/>
</dbReference>
<evidence type="ECO:0000259" key="2">
    <source>
        <dbReference type="Pfam" id="PF08241"/>
    </source>
</evidence>
<name>A0AAE4B2U5_9ACTN</name>
<comment type="caution">
    <text evidence="3">The sequence shown here is derived from an EMBL/GenBank/DDBJ whole genome shotgun (WGS) entry which is preliminary data.</text>
</comment>
<dbReference type="InterPro" id="IPR013216">
    <property type="entry name" value="Methyltransf_11"/>
</dbReference>
<dbReference type="InterPro" id="IPR050447">
    <property type="entry name" value="Erg6_SMT_methyltransf"/>
</dbReference>
<dbReference type="PANTHER" id="PTHR44068:SF11">
    <property type="entry name" value="GERANYL DIPHOSPHATE 2-C-METHYLTRANSFERASE"/>
    <property type="match status" value="1"/>
</dbReference>
<dbReference type="InterPro" id="IPR029063">
    <property type="entry name" value="SAM-dependent_MTases_sf"/>
</dbReference>
<dbReference type="Proteomes" id="UP001240236">
    <property type="component" value="Unassembled WGS sequence"/>
</dbReference>
<keyword evidence="1" id="KW-0808">Transferase</keyword>
<evidence type="ECO:0000256" key="1">
    <source>
        <dbReference type="ARBA" id="ARBA00022679"/>
    </source>
</evidence>
<evidence type="ECO:0000313" key="3">
    <source>
        <dbReference type="EMBL" id="MDQ0371056.1"/>
    </source>
</evidence>
<proteinExistence type="predicted"/>
<keyword evidence="4" id="KW-1185">Reference proteome</keyword>
<dbReference type="AlphaFoldDB" id="A0AAE4B2U5"/>